<evidence type="ECO:0000313" key="1">
    <source>
        <dbReference type="EMBL" id="QJA73095.1"/>
    </source>
</evidence>
<dbReference type="EMBL" id="MT142001">
    <property type="protein sequence ID" value="QJA73095.1"/>
    <property type="molecule type" value="Genomic_DNA"/>
</dbReference>
<protein>
    <submittedName>
        <fullName evidence="1">Uncharacterized protein</fullName>
    </submittedName>
</protein>
<name>A0A6M3JWQ4_9ZZZZ</name>
<dbReference type="AlphaFoldDB" id="A0A6M3JWQ4"/>
<sequence>MSIKFGSLNKGWILGIKFFNPDVIKYKNFGRLKSLKIFGVVYIYWIGRRKNGDSC</sequence>
<gene>
    <name evidence="1" type="ORF">MM415A02496_0010</name>
</gene>
<accession>A0A6M3JWQ4</accession>
<organism evidence="1">
    <name type="scientific">viral metagenome</name>
    <dbReference type="NCBI Taxonomy" id="1070528"/>
    <lineage>
        <taxon>unclassified sequences</taxon>
        <taxon>metagenomes</taxon>
        <taxon>organismal metagenomes</taxon>
    </lineage>
</organism>
<reference evidence="1" key="1">
    <citation type="submission" date="2020-03" db="EMBL/GenBank/DDBJ databases">
        <title>The deep terrestrial virosphere.</title>
        <authorList>
            <person name="Holmfeldt K."/>
            <person name="Nilsson E."/>
            <person name="Simone D."/>
            <person name="Lopez-Fernandez M."/>
            <person name="Wu X."/>
            <person name="de Brujin I."/>
            <person name="Lundin D."/>
            <person name="Andersson A."/>
            <person name="Bertilsson S."/>
            <person name="Dopson M."/>
        </authorList>
    </citation>
    <scope>NUCLEOTIDE SEQUENCE</scope>
    <source>
        <strain evidence="1">MM415A02496</strain>
    </source>
</reference>
<proteinExistence type="predicted"/>